<dbReference type="InterPro" id="IPR029052">
    <property type="entry name" value="Metallo-depent_PP-like"/>
</dbReference>
<evidence type="ECO:0000313" key="5">
    <source>
        <dbReference type="EMBL" id="KAK0491054.1"/>
    </source>
</evidence>
<gene>
    <name evidence="5" type="ORF">IW261DRAFT_1323499</name>
</gene>
<dbReference type="GO" id="GO:0000298">
    <property type="term" value="F:endopolyphosphatase activity"/>
    <property type="evidence" value="ECO:0007669"/>
    <property type="project" value="TreeGrafter"/>
</dbReference>
<dbReference type="PANTHER" id="PTHR10340:SF55">
    <property type="entry name" value="ENDOPOLYPHOSPHATASE"/>
    <property type="match status" value="1"/>
</dbReference>
<proteinExistence type="predicted"/>
<dbReference type="Gene3D" id="3.60.21.10">
    <property type="match status" value="1"/>
</dbReference>
<feature type="compositionally biased region" description="Basic residues" evidence="3">
    <location>
        <begin position="93"/>
        <end position="103"/>
    </location>
</feature>
<sequence>MDCHSLCWQLPSCSPSTFYLSSPSPWPKFSLPRLKLLSKYLRLVCTCKLLPDNELTPDVYSEPRQLHGRFLQITDMHPDPYYKAHKSQSNACHRNKPKKKKNRSNYYGTPYSDCDSPFRLTNFTLNFLEKHWASEIDFVVWTGDNARHDNDRKLPRTPSEIYDLNTVVAKRMEKIFSSRGIPVIPSLGNNDVWRECLLNMCPNSITNEYSSIWKPFIPFPYHQVFQRGAYYSVEVVPNALAVISLNTMYFYDSNKAVGGCLMKEPDDPGNLQFDWLEVQLKLYRARNMQAGFGHVPPSSGNFFPECYVRYVDLSLRFQDTILGHLYGHMNADHFFFVEAIDLEFDLDQDSRAITVQNGDLCDALLEDFSALPKPSRTDLDNYGVINVSPPVVPNPYLPTFRIFSYNVTGFEASPIGVMKKNRKHSHHRGEHGNKGELCKKEPYRSSWKCQLNSTWHSDPDSPSRRNQLWSPLGYAQYYIPDLAEGNKTHKPHFKLEYTTYSPLDLHPAATEEDGKFVYPIPLGNLPKSLRKGPVEKSHYTPYGMQDLTVGSWVELARRLASGKENKLRKRFREFMYIGGE</sequence>
<evidence type="ECO:0000256" key="2">
    <source>
        <dbReference type="ARBA" id="ARBA00023180"/>
    </source>
</evidence>
<keyword evidence="6" id="KW-1185">Reference proteome</keyword>
<reference evidence="5" key="1">
    <citation type="submission" date="2023-06" db="EMBL/GenBank/DDBJ databases">
        <authorList>
            <consortium name="Lawrence Berkeley National Laboratory"/>
            <person name="Ahrendt S."/>
            <person name="Sahu N."/>
            <person name="Indic B."/>
            <person name="Wong-Bajracharya J."/>
            <person name="Merenyi Z."/>
            <person name="Ke H.-M."/>
            <person name="Monk M."/>
            <person name="Kocsube S."/>
            <person name="Drula E."/>
            <person name="Lipzen A."/>
            <person name="Balint B."/>
            <person name="Henrissat B."/>
            <person name="Andreopoulos B."/>
            <person name="Martin F.M."/>
            <person name="Harder C.B."/>
            <person name="Rigling D."/>
            <person name="Ford K.L."/>
            <person name="Foster G.D."/>
            <person name="Pangilinan J."/>
            <person name="Papanicolaou A."/>
            <person name="Barry K."/>
            <person name="LaButti K."/>
            <person name="Viragh M."/>
            <person name="Koriabine M."/>
            <person name="Yan M."/>
            <person name="Riley R."/>
            <person name="Champramary S."/>
            <person name="Plett K.L."/>
            <person name="Tsai I.J."/>
            <person name="Slot J."/>
            <person name="Sipos G."/>
            <person name="Plett J."/>
            <person name="Nagy L.G."/>
            <person name="Grigoriev I.V."/>
        </authorList>
    </citation>
    <scope>NUCLEOTIDE SEQUENCE</scope>
    <source>
        <strain evidence="5">ICMP 16352</strain>
    </source>
</reference>
<dbReference type="AlphaFoldDB" id="A0AA39UNY5"/>
<organism evidence="5 6">
    <name type="scientific">Armillaria novae-zelandiae</name>
    <dbReference type="NCBI Taxonomy" id="153914"/>
    <lineage>
        <taxon>Eukaryota</taxon>
        <taxon>Fungi</taxon>
        <taxon>Dikarya</taxon>
        <taxon>Basidiomycota</taxon>
        <taxon>Agaricomycotina</taxon>
        <taxon>Agaricomycetes</taxon>
        <taxon>Agaricomycetidae</taxon>
        <taxon>Agaricales</taxon>
        <taxon>Marasmiineae</taxon>
        <taxon>Physalacriaceae</taxon>
        <taxon>Armillaria</taxon>
    </lineage>
</organism>
<dbReference type="GO" id="GO:0008081">
    <property type="term" value="F:phosphoric diester hydrolase activity"/>
    <property type="evidence" value="ECO:0007669"/>
    <property type="project" value="TreeGrafter"/>
</dbReference>
<dbReference type="InterPro" id="IPR004843">
    <property type="entry name" value="Calcineurin-like_PHP"/>
</dbReference>
<dbReference type="GO" id="GO:0006798">
    <property type="term" value="P:polyphosphate catabolic process"/>
    <property type="evidence" value="ECO:0007669"/>
    <property type="project" value="TreeGrafter"/>
</dbReference>
<evidence type="ECO:0000256" key="1">
    <source>
        <dbReference type="ARBA" id="ARBA00022801"/>
    </source>
</evidence>
<dbReference type="Proteomes" id="UP001175227">
    <property type="component" value="Unassembled WGS sequence"/>
</dbReference>
<dbReference type="GO" id="GO:0004309">
    <property type="term" value="F:exopolyphosphatase activity"/>
    <property type="evidence" value="ECO:0007669"/>
    <property type="project" value="TreeGrafter"/>
</dbReference>
<dbReference type="GO" id="GO:0005615">
    <property type="term" value="C:extracellular space"/>
    <property type="evidence" value="ECO:0007669"/>
    <property type="project" value="TreeGrafter"/>
</dbReference>
<dbReference type="PANTHER" id="PTHR10340">
    <property type="entry name" value="SPHINGOMYELIN PHOSPHODIESTERASE"/>
    <property type="match status" value="1"/>
</dbReference>
<dbReference type="GO" id="GO:0000324">
    <property type="term" value="C:fungal-type vacuole"/>
    <property type="evidence" value="ECO:0007669"/>
    <property type="project" value="TreeGrafter"/>
</dbReference>
<keyword evidence="1" id="KW-0378">Hydrolase</keyword>
<accession>A0AA39UNY5</accession>
<dbReference type="SUPFAM" id="SSF56300">
    <property type="entry name" value="Metallo-dependent phosphatases"/>
    <property type="match status" value="1"/>
</dbReference>
<evidence type="ECO:0000259" key="4">
    <source>
        <dbReference type="Pfam" id="PF00149"/>
    </source>
</evidence>
<dbReference type="EMBL" id="JAUEPR010000001">
    <property type="protein sequence ID" value="KAK0491054.1"/>
    <property type="molecule type" value="Genomic_DNA"/>
</dbReference>
<dbReference type="Pfam" id="PF00149">
    <property type="entry name" value="Metallophos"/>
    <property type="match status" value="1"/>
</dbReference>
<feature type="domain" description="Calcineurin-like phosphoesterase" evidence="4">
    <location>
        <begin position="69"/>
        <end position="298"/>
    </location>
</feature>
<evidence type="ECO:0000313" key="6">
    <source>
        <dbReference type="Proteomes" id="UP001175227"/>
    </source>
</evidence>
<name>A0AA39UNY5_9AGAR</name>
<protein>
    <submittedName>
        <fullName evidence="5">Metallo-dependent phosphatase-like protein</fullName>
    </submittedName>
</protein>
<evidence type="ECO:0000256" key="3">
    <source>
        <dbReference type="SAM" id="MobiDB-lite"/>
    </source>
</evidence>
<keyword evidence="2" id="KW-0325">Glycoprotein</keyword>
<feature type="region of interest" description="Disordered" evidence="3">
    <location>
        <begin position="83"/>
        <end position="105"/>
    </location>
</feature>
<comment type="caution">
    <text evidence="5">The sequence shown here is derived from an EMBL/GenBank/DDBJ whole genome shotgun (WGS) entry which is preliminary data.</text>
</comment>